<dbReference type="InterPro" id="IPR006862">
    <property type="entry name" value="Thio_Ohase/aa_AcTrfase"/>
</dbReference>
<dbReference type="Gene3D" id="2.60.40.2240">
    <property type="entry name" value="Acyl-CoA thioester hydrolase/BAAT N-terminal domain"/>
    <property type="match status" value="1"/>
</dbReference>
<dbReference type="Pfam" id="PF08840">
    <property type="entry name" value="BAAT_C"/>
    <property type="match status" value="1"/>
</dbReference>
<dbReference type="InterPro" id="IPR016662">
    <property type="entry name" value="Acyl-CoA_thioEstase_long-chain"/>
</dbReference>
<gene>
    <name evidence="5" type="ORF">Pcinc_013503</name>
</gene>
<sequence length="458" mass="51088">MSKGDEGIVVEALPRVCLHDVPTNIMVSGCPPSTPVTITMDTHNDEGKKFSTHAHFVCDDNGSVDVSRSESVGGSYTGIFPAGLFSTLKEFPFKGTRLQKLDPTKPWKMEVRVYKGHVSLEECDAETVKEVASTTLVRLVMAPGVRRIMVREGRVRGALFLPPGTGPFPAVIDVFGGFGGLREYRAAILASRGFACLALAYFKFEDLPETMDKLELDYFEEAVEFVLAQPEVIPDRCAVVSSSKGSDVALAMAIYLDKVKAVVTIGGIVAKMGTTLMYKGHQLWQGASMKWMISIDRKLRFIHRENAVRELYRPDNPLMVPCETAPMDTYFLFIAGDQDTTHSKYGVEGMAQRLKAHGREAQCRTIIYPGAGHIIEPPFNTSSDHSTYTVPDNKGLLPWIVKWFIKEFIIYWGGEPQATCDAQVDYWHQVQNFLNLHARDSSAWYQQHLQHSLTNNLQ</sequence>
<comment type="caution">
    <text evidence="5">The sequence shown here is derived from an EMBL/GenBank/DDBJ whole genome shotgun (WGS) entry which is preliminary data.</text>
</comment>
<feature type="domain" description="BAAT/Acyl-CoA thioester hydrolase C-terminal" evidence="4">
    <location>
        <begin position="215"/>
        <end position="437"/>
    </location>
</feature>
<feature type="active site" description="Charge relay system" evidence="2">
    <location>
        <position position="339"/>
    </location>
</feature>
<comment type="similarity">
    <text evidence="1">Belongs to the C/M/P thioester hydrolase family.</text>
</comment>
<feature type="domain" description="Acyl-CoA thioester hydrolase/bile acid-CoA amino acid N-acetyltransferase" evidence="3">
    <location>
        <begin position="20"/>
        <end position="152"/>
    </location>
</feature>
<dbReference type="GO" id="GO:0006637">
    <property type="term" value="P:acyl-CoA metabolic process"/>
    <property type="evidence" value="ECO:0007669"/>
    <property type="project" value="InterPro"/>
</dbReference>
<feature type="active site" description="Charge relay system" evidence="2">
    <location>
        <position position="373"/>
    </location>
</feature>
<dbReference type="GO" id="GO:0047617">
    <property type="term" value="F:fatty acyl-CoA hydrolase activity"/>
    <property type="evidence" value="ECO:0007669"/>
    <property type="project" value="TreeGrafter"/>
</dbReference>
<evidence type="ECO:0000256" key="1">
    <source>
        <dbReference type="ARBA" id="ARBA00006538"/>
    </source>
</evidence>
<dbReference type="Gene3D" id="3.40.50.1820">
    <property type="entry name" value="alpha/beta hydrolase"/>
    <property type="match status" value="1"/>
</dbReference>
<evidence type="ECO:0000259" key="4">
    <source>
        <dbReference type="Pfam" id="PF08840"/>
    </source>
</evidence>
<evidence type="ECO:0000313" key="5">
    <source>
        <dbReference type="EMBL" id="KAK3882096.1"/>
    </source>
</evidence>
<name>A0AAE1KQA2_PETCI</name>
<dbReference type="AlphaFoldDB" id="A0AAE1KQA2"/>
<evidence type="ECO:0000313" key="6">
    <source>
        <dbReference type="Proteomes" id="UP001286313"/>
    </source>
</evidence>
<dbReference type="GO" id="GO:0006631">
    <property type="term" value="P:fatty acid metabolic process"/>
    <property type="evidence" value="ECO:0007669"/>
    <property type="project" value="TreeGrafter"/>
</dbReference>
<dbReference type="InterPro" id="IPR029058">
    <property type="entry name" value="AB_hydrolase_fold"/>
</dbReference>
<organism evidence="5 6">
    <name type="scientific">Petrolisthes cinctipes</name>
    <name type="common">Flat porcelain crab</name>
    <dbReference type="NCBI Taxonomy" id="88211"/>
    <lineage>
        <taxon>Eukaryota</taxon>
        <taxon>Metazoa</taxon>
        <taxon>Ecdysozoa</taxon>
        <taxon>Arthropoda</taxon>
        <taxon>Crustacea</taxon>
        <taxon>Multicrustacea</taxon>
        <taxon>Malacostraca</taxon>
        <taxon>Eumalacostraca</taxon>
        <taxon>Eucarida</taxon>
        <taxon>Decapoda</taxon>
        <taxon>Pleocyemata</taxon>
        <taxon>Anomura</taxon>
        <taxon>Galatheoidea</taxon>
        <taxon>Porcellanidae</taxon>
        <taxon>Petrolisthes</taxon>
    </lineage>
</organism>
<dbReference type="Proteomes" id="UP001286313">
    <property type="component" value="Unassembled WGS sequence"/>
</dbReference>
<dbReference type="InterPro" id="IPR014940">
    <property type="entry name" value="BAAT_C"/>
</dbReference>
<dbReference type="SUPFAM" id="SSF53474">
    <property type="entry name" value="alpha/beta-Hydrolases"/>
    <property type="match status" value="1"/>
</dbReference>
<dbReference type="PIRSF" id="PIRSF016521">
    <property type="entry name" value="Acyl-CoA_hydro"/>
    <property type="match status" value="1"/>
</dbReference>
<dbReference type="PANTHER" id="PTHR10824:SF4">
    <property type="entry name" value="ACYL-COENZYME A THIOESTERASE 1-LIKE"/>
    <property type="match status" value="1"/>
</dbReference>
<accession>A0AAE1KQA2</accession>
<dbReference type="InterPro" id="IPR042490">
    <property type="entry name" value="Thio_Ohase/BAAT_N"/>
</dbReference>
<dbReference type="FunFam" id="3.40.50.1820:FF:000024">
    <property type="entry name" value="acyl-coenzyme A thioesterase 4"/>
    <property type="match status" value="1"/>
</dbReference>
<evidence type="ECO:0000256" key="2">
    <source>
        <dbReference type="PIRSR" id="PIRSR016521-1"/>
    </source>
</evidence>
<dbReference type="PANTHER" id="PTHR10824">
    <property type="entry name" value="ACYL-COENZYME A THIOESTERASE-RELATED"/>
    <property type="match status" value="1"/>
</dbReference>
<protein>
    <submittedName>
        <fullName evidence="5">Uncharacterized protein</fullName>
    </submittedName>
</protein>
<reference evidence="5" key="1">
    <citation type="submission" date="2023-10" db="EMBL/GenBank/DDBJ databases">
        <title>Genome assemblies of two species of porcelain crab, Petrolisthes cinctipes and Petrolisthes manimaculis (Anomura: Porcellanidae).</title>
        <authorList>
            <person name="Angst P."/>
        </authorList>
    </citation>
    <scope>NUCLEOTIDE SEQUENCE</scope>
    <source>
        <strain evidence="5">PB745_01</strain>
        <tissue evidence="5">Gill</tissue>
    </source>
</reference>
<evidence type="ECO:0000259" key="3">
    <source>
        <dbReference type="Pfam" id="PF04775"/>
    </source>
</evidence>
<dbReference type="EMBL" id="JAWQEG010001134">
    <property type="protein sequence ID" value="KAK3882096.1"/>
    <property type="molecule type" value="Genomic_DNA"/>
</dbReference>
<feature type="active site" description="Charge relay system" evidence="2">
    <location>
        <position position="243"/>
    </location>
</feature>
<keyword evidence="6" id="KW-1185">Reference proteome</keyword>
<dbReference type="Pfam" id="PF04775">
    <property type="entry name" value="Bile_Hydr_Trans"/>
    <property type="match status" value="1"/>
</dbReference>
<proteinExistence type="inferred from homology"/>